<dbReference type="EMBL" id="JAAALK010000283">
    <property type="protein sequence ID" value="KAG8076791.1"/>
    <property type="molecule type" value="Genomic_DNA"/>
</dbReference>
<proteinExistence type="predicted"/>
<dbReference type="AlphaFoldDB" id="A0A8J5TGM1"/>
<reference evidence="1" key="1">
    <citation type="journal article" date="2021" name="bioRxiv">
        <title>Whole Genome Assembly and Annotation of Northern Wild Rice, Zizania palustris L., Supports a Whole Genome Duplication in the Zizania Genus.</title>
        <authorList>
            <person name="Haas M."/>
            <person name="Kono T."/>
            <person name="Macchietto M."/>
            <person name="Millas R."/>
            <person name="McGilp L."/>
            <person name="Shao M."/>
            <person name="Duquette J."/>
            <person name="Hirsch C.N."/>
            <person name="Kimball J."/>
        </authorList>
    </citation>
    <scope>NUCLEOTIDE SEQUENCE</scope>
    <source>
        <tissue evidence="1">Fresh leaf tissue</tissue>
    </source>
</reference>
<name>A0A8J5TGM1_ZIZPA</name>
<organism evidence="1 2">
    <name type="scientific">Zizania palustris</name>
    <name type="common">Northern wild rice</name>
    <dbReference type="NCBI Taxonomy" id="103762"/>
    <lineage>
        <taxon>Eukaryota</taxon>
        <taxon>Viridiplantae</taxon>
        <taxon>Streptophyta</taxon>
        <taxon>Embryophyta</taxon>
        <taxon>Tracheophyta</taxon>
        <taxon>Spermatophyta</taxon>
        <taxon>Magnoliopsida</taxon>
        <taxon>Liliopsida</taxon>
        <taxon>Poales</taxon>
        <taxon>Poaceae</taxon>
        <taxon>BOP clade</taxon>
        <taxon>Oryzoideae</taxon>
        <taxon>Oryzeae</taxon>
        <taxon>Zizaniinae</taxon>
        <taxon>Zizania</taxon>
    </lineage>
</organism>
<evidence type="ECO:0000313" key="1">
    <source>
        <dbReference type="EMBL" id="KAG8076791.1"/>
    </source>
</evidence>
<accession>A0A8J5TGM1</accession>
<protein>
    <submittedName>
        <fullName evidence="1">Uncharacterized protein</fullName>
    </submittedName>
</protein>
<keyword evidence="2" id="KW-1185">Reference proteome</keyword>
<gene>
    <name evidence="1" type="ORF">GUJ93_ZPchr0006g41910</name>
</gene>
<evidence type="ECO:0000313" key="2">
    <source>
        <dbReference type="Proteomes" id="UP000729402"/>
    </source>
</evidence>
<dbReference type="Proteomes" id="UP000729402">
    <property type="component" value="Unassembled WGS sequence"/>
</dbReference>
<comment type="caution">
    <text evidence="1">The sequence shown here is derived from an EMBL/GenBank/DDBJ whole genome shotgun (WGS) entry which is preliminary data.</text>
</comment>
<reference evidence="1" key="2">
    <citation type="submission" date="2021-02" db="EMBL/GenBank/DDBJ databases">
        <authorList>
            <person name="Kimball J.A."/>
            <person name="Haas M.W."/>
            <person name="Macchietto M."/>
            <person name="Kono T."/>
            <person name="Duquette J."/>
            <person name="Shao M."/>
        </authorList>
    </citation>
    <scope>NUCLEOTIDE SEQUENCE</scope>
    <source>
        <tissue evidence="1">Fresh leaf tissue</tissue>
    </source>
</reference>
<sequence>MERGPMGIGFIGISMRPSSKARVGEKRWEVAASMDPSMWLSLVTSLGLQWPSESENDGCGGGAVDRDCAGHV</sequence>